<organism evidence="1 2">
    <name type="scientific">Tessaracoccus aquimaris</name>
    <dbReference type="NCBI Taxonomy" id="1332264"/>
    <lineage>
        <taxon>Bacteria</taxon>
        <taxon>Bacillati</taxon>
        <taxon>Actinomycetota</taxon>
        <taxon>Actinomycetes</taxon>
        <taxon>Propionibacteriales</taxon>
        <taxon>Propionibacteriaceae</taxon>
        <taxon>Tessaracoccus</taxon>
    </lineage>
</organism>
<dbReference type="EMBL" id="CP019606">
    <property type="protein sequence ID" value="AQP46853.1"/>
    <property type="molecule type" value="Genomic_DNA"/>
</dbReference>
<dbReference type="Proteomes" id="UP000188145">
    <property type="component" value="Chromosome"/>
</dbReference>
<gene>
    <name evidence="1" type="ORF">BW730_04240</name>
</gene>
<dbReference type="AlphaFoldDB" id="A0A1Q2CL67"/>
<evidence type="ECO:0000313" key="2">
    <source>
        <dbReference type="Proteomes" id="UP000188145"/>
    </source>
</evidence>
<proteinExistence type="predicted"/>
<reference evidence="2" key="1">
    <citation type="submission" date="2017-02" db="EMBL/GenBank/DDBJ databases">
        <title>Tessaracoccus aquaemaris sp. nov., isolated from the intestine of a Korean rockfish, Sebastes schlegelii, in a marine aquaculture pond.</title>
        <authorList>
            <person name="Tak E.J."/>
            <person name="Bae J.-W."/>
        </authorList>
    </citation>
    <scope>NUCLEOTIDE SEQUENCE [LARGE SCALE GENOMIC DNA]</scope>
    <source>
        <strain evidence="2">NSG39</strain>
    </source>
</reference>
<accession>A0A1Q2CL67</accession>
<dbReference type="KEGG" id="tes:BW730_04240"/>
<evidence type="ECO:0000313" key="1">
    <source>
        <dbReference type="EMBL" id="AQP46853.1"/>
    </source>
</evidence>
<sequence>MKDGSQSPLRLRQFVQLRTAPETAQYTSYFHSRTEGSSIRMVTYQYSPVAEMREDIDSFRHDLGGLV</sequence>
<name>A0A1Q2CL67_9ACTN</name>
<keyword evidence="2" id="KW-1185">Reference proteome</keyword>
<protein>
    <submittedName>
        <fullName evidence="1">Uncharacterized protein</fullName>
    </submittedName>
</protein>